<name>A0A9Q0FA85_9ROSI</name>
<accession>A0A9Q0FA85</accession>
<comment type="similarity">
    <text evidence="1">Belongs to the remorin family.</text>
</comment>
<feature type="domain" description="Remorin C-terminal" evidence="3">
    <location>
        <begin position="237"/>
        <end position="319"/>
    </location>
</feature>
<dbReference type="EMBL" id="JAKUCV010006380">
    <property type="protein sequence ID" value="KAJ4827651.1"/>
    <property type="molecule type" value="Genomic_DNA"/>
</dbReference>
<feature type="compositionally biased region" description="Low complexity" evidence="2">
    <location>
        <begin position="59"/>
        <end position="69"/>
    </location>
</feature>
<feature type="region of interest" description="Disordered" evidence="2">
    <location>
        <begin position="37"/>
        <end position="69"/>
    </location>
</feature>
<proteinExistence type="inferred from homology"/>
<comment type="caution">
    <text evidence="4">The sequence shown here is derived from an EMBL/GenBank/DDBJ whole genome shotgun (WGS) entry which is preliminary data.</text>
</comment>
<evidence type="ECO:0000259" key="3">
    <source>
        <dbReference type="Pfam" id="PF03763"/>
    </source>
</evidence>
<dbReference type="Proteomes" id="UP001141552">
    <property type="component" value="Unassembled WGS sequence"/>
</dbReference>
<evidence type="ECO:0000313" key="4">
    <source>
        <dbReference type="EMBL" id="KAJ4827651.1"/>
    </source>
</evidence>
<sequence length="358" mass="40086">MKPRRKTKRTNYSISSCNSNNPVAATQENAAAAFTISKPISNDPSPRISLSGGGRRHWSLSSLSATSPDSPSPICSMGSCPLSYAALSPKSDAFSSDRPPSGYSSTRFQSVKSNFSKLSTPSIDEWVQKTRNWSGFYQNGLQNNRGNEILERNCSSKHRLSVSTAYHSTMASNDPEYHIPELASANEDTMIHGENLNPQPECTHQNDSDISHNSGRSSLQTRPVPYSVFLEDVKAKELKARADAWKQAEERELMNKLRMKEAAIREWEFKLTAKAMKDLKKLESKLERAARRTQDRITSAREKAKKKVMKERASTNEKISSIRTKSAIQGPESTTWLKRIQLRCFDVYSSCSVYPVHG</sequence>
<dbReference type="AlphaFoldDB" id="A0A9Q0FA85"/>
<dbReference type="InterPro" id="IPR005516">
    <property type="entry name" value="Remorin_C"/>
</dbReference>
<feature type="compositionally biased region" description="Polar residues" evidence="2">
    <location>
        <begin position="10"/>
        <end position="21"/>
    </location>
</feature>
<reference evidence="4" key="1">
    <citation type="submission" date="2022-02" db="EMBL/GenBank/DDBJ databases">
        <authorList>
            <person name="Henning P.M."/>
            <person name="McCubbin A.G."/>
            <person name="Shore J.S."/>
        </authorList>
    </citation>
    <scope>NUCLEOTIDE SEQUENCE</scope>
    <source>
        <strain evidence="4">F60SS</strain>
        <tissue evidence="4">Leaves</tissue>
    </source>
</reference>
<feature type="region of interest" description="Disordered" evidence="2">
    <location>
        <begin position="293"/>
        <end position="320"/>
    </location>
</feature>
<protein>
    <recommendedName>
        <fullName evidence="3">Remorin C-terminal domain-containing protein</fullName>
    </recommendedName>
</protein>
<keyword evidence="5" id="KW-1185">Reference proteome</keyword>
<feature type="compositionally biased region" description="Basic and acidic residues" evidence="2">
    <location>
        <begin position="293"/>
        <end position="302"/>
    </location>
</feature>
<evidence type="ECO:0000256" key="1">
    <source>
        <dbReference type="ARBA" id="ARBA00005711"/>
    </source>
</evidence>
<evidence type="ECO:0000313" key="5">
    <source>
        <dbReference type="Proteomes" id="UP001141552"/>
    </source>
</evidence>
<dbReference type="OrthoDB" id="1407062at2759"/>
<dbReference type="Pfam" id="PF03763">
    <property type="entry name" value="Remorin_C"/>
    <property type="match status" value="1"/>
</dbReference>
<evidence type="ECO:0000256" key="2">
    <source>
        <dbReference type="SAM" id="MobiDB-lite"/>
    </source>
</evidence>
<reference evidence="4" key="2">
    <citation type="journal article" date="2023" name="Plants (Basel)">
        <title>Annotation of the Turnera subulata (Passifloraceae) Draft Genome Reveals the S-Locus Evolved after the Divergence of Turneroideae from Passifloroideae in a Stepwise Manner.</title>
        <authorList>
            <person name="Henning P.M."/>
            <person name="Roalson E.H."/>
            <person name="Mir W."/>
            <person name="McCubbin A.G."/>
            <person name="Shore J.S."/>
        </authorList>
    </citation>
    <scope>NUCLEOTIDE SEQUENCE</scope>
    <source>
        <strain evidence="4">F60SS</strain>
    </source>
</reference>
<gene>
    <name evidence="4" type="ORF">Tsubulata_008273</name>
</gene>
<feature type="region of interest" description="Disordered" evidence="2">
    <location>
        <begin position="196"/>
        <end position="219"/>
    </location>
</feature>
<organism evidence="4 5">
    <name type="scientific">Turnera subulata</name>
    <dbReference type="NCBI Taxonomy" id="218843"/>
    <lineage>
        <taxon>Eukaryota</taxon>
        <taxon>Viridiplantae</taxon>
        <taxon>Streptophyta</taxon>
        <taxon>Embryophyta</taxon>
        <taxon>Tracheophyta</taxon>
        <taxon>Spermatophyta</taxon>
        <taxon>Magnoliopsida</taxon>
        <taxon>eudicotyledons</taxon>
        <taxon>Gunneridae</taxon>
        <taxon>Pentapetalae</taxon>
        <taxon>rosids</taxon>
        <taxon>fabids</taxon>
        <taxon>Malpighiales</taxon>
        <taxon>Passifloraceae</taxon>
        <taxon>Turnera</taxon>
    </lineage>
</organism>
<feature type="region of interest" description="Disordered" evidence="2">
    <location>
        <begin position="1"/>
        <end position="21"/>
    </location>
</feature>